<dbReference type="PANTHER" id="PTHR31497:SF0">
    <property type="entry name" value="AUTOCRINE PROLIFERATION REPRESSOR PROTEIN A"/>
    <property type="match status" value="1"/>
</dbReference>
<evidence type="ECO:0000313" key="1">
    <source>
        <dbReference type="EMBL" id="KAK2192161.1"/>
    </source>
</evidence>
<sequence>DNTLTLEEYVNRPDPTYTYYELNRTVDQYHATYYLNMTSQKWMDDEFSDSSIWWHDVIVSVPNTIIVSDVALLFIGGGSNTRDSISSPEHDTVSAALRRLSVRMGVVVGFIKQIPNQPIVFKADPTKKNRTEGDLCGYLWRIFIENEDASPEILPRYPMTKAVVRAMDTLTNFTRQVAPTTNISKFILAGASKIMEREQRSLGGWTYAMSDYYYQNITLHLDHPRLAKIMDLVDPYNFLDKYDLPTMVVDGTGDQFFLLDNSYVFFSQLPGHKYMLMLPNFDHFLNPISTVMSALASFTVGVVSDYHFPRVSWQLTETETGGRIVFNSSDVEPTSVNSWYAVTDTALRRDFRSHYGKKAHKSHVVWFENAITNKSDGIYTAEYRKPHKGWLGFLVMAKYEGPLGHPLTLTSEVHIIPNTFPYPPCHGEGCYETLV</sequence>
<dbReference type="Proteomes" id="UP001209878">
    <property type="component" value="Unassembled WGS sequence"/>
</dbReference>
<organism evidence="1 2">
    <name type="scientific">Ridgeia piscesae</name>
    <name type="common">Tubeworm</name>
    <dbReference type="NCBI Taxonomy" id="27915"/>
    <lineage>
        <taxon>Eukaryota</taxon>
        <taxon>Metazoa</taxon>
        <taxon>Spiralia</taxon>
        <taxon>Lophotrochozoa</taxon>
        <taxon>Annelida</taxon>
        <taxon>Polychaeta</taxon>
        <taxon>Sedentaria</taxon>
        <taxon>Canalipalpata</taxon>
        <taxon>Sabellida</taxon>
        <taxon>Siboglinidae</taxon>
        <taxon>Ridgeia</taxon>
    </lineage>
</organism>
<dbReference type="EMBL" id="JAODUO010000037">
    <property type="protein sequence ID" value="KAK2192161.1"/>
    <property type="molecule type" value="Genomic_DNA"/>
</dbReference>
<dbReference type="Gene3D" id="3.40.50.1820">
    <property type="entry name" value="alpha/beta hydrolase"/>
    <property type="match status" value="1"/>
</dbReference>
<evidence type="ECO:0000313" key="2">
    <source>
        <dbReference type="Proteomes" id="UP001209878"/>
    </source>
</evidence>
<proteinExistence type="predicted"/>
<reference evidence="1" key="1">
    <citation type="journal article" date="2023" name="Mol. Biol. Evol.">
        <title>Third-Generation Sequencing Reveals the Adaptive Role of the Epigenome in Three Deep-Sea Polychaetes.</title>
        <authorList>
            <person name="Perez M."/>
            <person name="Aroh O."/>
            <person name="Sun Y."/>
            <person name="Lan Y."/>
            <person name="Juniper S.K."/>
            <person name="Young C.R."/>
            <person name="Angers B."/>
            <person name="Qian P.Y."/>
        </authorList>
    </citation>
    <scope>NUCLEOTIDE SEQUENCE</scope>
    <source>
        <strain evidence="1">R07B-5</strain>
    </source>
</reference>
<protein>
    <submittedName>
        <fullName evidence="1">Uncharacterized protein</fullName>
    </submittedName>
</protein>
<dbReference type="PANTHER" id="PTHR31497">
    <property type="entry name" value="AUTOCRINE PROLIFERATION REPRESSOR PROTEIN A"/>
    <property type="match status" value="1"/>
</dbReference>
<dbReference type="InterPro" id="IPR009199">
    <property type="entry name" value="PhoPQ-act_pathogen-rel_PqaA"/>
</dbReference>
<gene>
    <name evidence="1" type="ORF">NP493_37g05030</name>
</gene>
<dbReference type="SUPFAM" id="SSF53474">
    <property type="entry name" value="alpha/beta-Hydrolases"/>
    <property type="match status" value="1"/>
</dbReference>
<dbReference type="InterPro" id="IPR029058">
    <property type="entry name" value="AB_hydrolase_fold"/>
</dbReference>
<dbReference type="Pfam" id="PF10142">
    <property type="entry name" value="PhoPQ_related"/>
    <property type="match status" value="2"/>
</dbReference>
<comment type="caution">
    <text evidence="1">The sequence shown here is derived from an EMBL/GenBank/DDBJ whole genome shotgun (WGS) entry which is preliminary data.</text>
</comment>
<feature type="non-terminal residue" evidence="1">
    <location>
        <position position="1"/>
    </location>
</feature>
<accession>A0AAD9UJZ6</accession>
<name>A0AAD9UJZ6_RIDPI</name>
<dbReference type="AlphaFoldDB" id="A0AAD9UJZ6"/>
<keyword evidence="2" id="KW-1185">Reference proteome</keyword>